<dbReference type="GO" id="GO:0004672">
    <property type="term" value="F:protein kinase activity"/>
    <property type="evidence" value="ECO:0007669"/>
    <property type="project" value="InterPro"/>
</dbReference>
<dbReference type="InterPro" id="IPR001245">
    <property type="entry name" value="Ser-Thr/Tyr_kinase_cat_dom"/>
</dbReference>
<evidence type="ECO:0000256" key="1">
    <source>
        <dbReference type="ARBA" id="ARBA00022741"/>
    </source>
</evidence>
<evidence type="ECO:0000313" key="6">
    <source>
        <dbReference type="Proteomes" id="UP001218188"/>
    </source>
</evidence>
<dbReference type="InterPro" id="IPR050198">
    <property type="entry name" value="Non-receptor_tyrosine_kinases"/>
</dbReference>
<dbReference type="SUPFAM" id="SSF56112">
    <property type="entry name" value="Protein kinase-like (PK-like)"/>
    <property type="match status" value="1"/>
</dbReference>
<reference evidence="5" key="1">
    <citation type="submission" date="2023-03" db="EMBL/GenBank/DDBJ databases">
        <title>Massive genome expansion in bonnet fungi (Mycena s.s.) driven by repeated elements and novel gene families across ecological guilds.</title>
        <authorList>
            <consortium name="Lawrence Berkeley National Laboratory"/>
            <person name="Harder C.B."/>
            <person name="Miyauchi S."/>
            <person name="Viragh M."/>
            <person name="Kuo A."/>
            <person name="Thoen E."/>
            <person name="Andreopoulos B."/>
            <person name="Lu D."/>
            <person name="Skrede I."/>
            <person name="Drula E."/>
            <person name="Henrissat B."/>
            <person name="Morin E."/>
            <person name="Kohler A."/>
            <person name="Barry K."/>
            <person name="LaButti K."/>
            <person name="Morin E."/>
            <person name="Salamov A."/>
            <person name="Lipzen A."/>
            <person name="Mereny Z."/>
            <person name="Hegedus B."/>
            <person name="Baldrian P."/>
            <person name="Stursova M."/>
            <person name="Weitz H."/>
            <person name="Taylor A."/>
            <person name="Grigoriev I.V."/>
            <person name="Nagy L.G."/>
            <person name="Martin F."/>
            <person name="Kauserud H."/>
        </authorList>
    </citation>
    <scope>NUCLEOTIDE SEQUENCE</scope>
    <source>
        <strain evidence="5">CBHHK200</strain>
    </source>
</reference>
<keyword evidence="5" id="KW-0418">Kinase</keyword>
<dbReference type="InterPro" id="IPR000719">
    <property type="entry name" value="Prot_kinase_dom"/>
</dbReference>
<organism evidence="5 6">
    <name type="scientific">Mycena alexandri</name>
    <dbReference type="NCBI Taxonomy" id="1745969"/>
    <lineage>
        <taxon>Eukaryota</taxon>
        <taxon>Fungi</taxon>
        <taxon>Dikarya</taxon>
        <taxon>Basidiomycota</taxon>
        <taxon>Agaricomycotina</taxon>
        <taxon>Agaricomycetes</taxon>
        <taxon>Agaricomycetidae</taxon>
        <taxon>Agaricales</taxon>
        <taxon>Marasmiineae</taxon>
        <taxon>Mycenaceae</taxon>
        <taxon>Mycena</taxon>
    </lineage>
</organism>
<evidence type="ECO:0000256" key="2">
    <source>
        <dbReference type="ARBA" id="ARBA00022840"/>
    </source>
</evidence>
<dbReference type="PANTHER" id="PTHR24418">
    <property type="entry name" value="TYROSINE-PROTEIN KINASE"/>
    <property type="match status" value="1"/>
</dbReference>
<feature type="region of interest" description="Disordered" evidence="3">
    <location>
        <begin position="201"/>
        <end position="221"/>
    </location>
</feature>
<keyword evidence="2" id="KW-0067">ATP-binding</keyword>
<name>A0AAD6SGY8_9AGAR</name>
<dbReference type="GO" id="GO:0005524">
    <property type="term" value="F:ATP binding"/>
    <property type="evidence" value="ECO:0007669"/>
    <property type="project" value="UniProtKB-KW"/>
</dbReference>
<keyword evidence="5" id="KW-0808">Transferase</keyword>
<proteinExistence type="predicted"/>
<accession>A0AAD6SGY8</accession>
<dbReference type="EMBL" id="JARJCM010000124">
    <property type="protein sequence ID" value="KAJ7027463.1"/>
    <property type="molecule type" value="Genomic_DNA"/>
</dbReference>
<dbReference type="PROSITE" id="PS50011">
    <property type="entry name" value="PROTEIN_KINASE_DOM"/>
    <property type="match status" value="1"/>
</dbReference>
<keyword evidence="1" id="KW-0547">Nucleotide-binding</keyword>
<sequence length="221" mass="24203">MAENSPVFRYAISLLNDVIQGLLYLHSQNVVHGDLCGRNILIDGQQAYLTDFGLAAFVELDTSIKTSTRKGSTRWMAPELLLPNVYHPGLPFRQTPASDVWAFGCVCCEVRSFTSEGQIPFVDMSDGGIILALSGVDAGTVPYKIKPCDKAGIPMPEQLWELVTWCFKLDGAERPAVNVIANIISEMKQKDWFSSDFAPGRSKTTFPVQPQSSGSTSVPAR</sequence>
<dbReference type="Proteomes" id="UP001218188">
    <property type="component" value="Unassembled WGS sequence"/>
</dbReference>
<dbReference type="InterPro" id="IPR011009">
    <property type="entry name" value="Kinase-like_dom_sf"/>
</dbReference>
<dbReference type="PROSITE" id="PS00109">
    <property type="entry name" value="PROTEIN_KINASE_TYR"/>
    <property type="match status" value="1"/>
</dbReference>
<evidence type="ECO:0000259" key="4">
    <source>
        <dbReference type="PROSITE" id="PS50011"/>
    </source>
</evidence>
<gene>
    <name evidence="5" type="ORF">C8F04DRAFT_1044894</name>
</gene>
<evidence type="ECO:0000313" key="5">
    <source>
        <dbReference type="EMBL" id="KAJ7027463.1"/>
    </source>
</evidence>
<feature type="domain" description="Protein kinase" evidence="4">
    <location>
        <begin position="1"/>
        <end position="193"/>
    </location>
</feature>
<evidence type="ECO:0000256" key="3">
    <source>
        <dbReference type="SAM" id="MobiDB-lite"/>
    </source>
</evidence>
<dbReference type="Gene3D" id="1.10.510.10">
    <property type="entry name" value="Transferase(Phosphotransferase) domain 1"/>
    <property type="match status" value="1"/>
</dbReference>
<comment type="caution">
    <text evidence="5">The sequence shown here is derived from an EMBL/GenBank/DDBJ whole genome shotgun (WGS) entry which is preliminary data.</text>
</comment>
<keyword evidence="6" id="KW-1185">Reference proteome</keyword>
<feature type="compositionally biased region" description="Polar residues" evidence="3">
    <location>
        <begin position="202"/>
        <end position="221"/>
    </location>
</feature>
<protein>
    <submittedName>
        <fullName evidence="5">Kinase-like domain-containing protein</fullName>
    </submittedName>
</protein>
<dbReference type="Pfam" id="PF07714">
    <property type="entry name" value="PK_Tyr_Ser-Thr"/>
    <property type="match status" value="1"/>
</dbReference>
<dbReference type="InterPro" id="IPR008266">
    <property type="entry name" value="Tyr_kinase_AS"/>
</dbReference>
<dbReference type="AlphaFoldDB" id="A0AAD6SGY8"/>